<reference evidence="4 5" key="1">
    <citation type="submission" date="2024-03" db="EMBL/GenBank/DDBJ databases">
        <authorList>
            <person name="Jo J.-H."/>
        </authorList>
    </citation>
    <scope>NUCLEOTIDE SEQUENCE [LARGE SCALE GENOMIC DNA]</scope>
    <source>
        <strain evidence="4 5">AS3R-12</strain>
    </source>
</reference>
<organism evidence="4 5">
    <name type="scientific">Novosphingobium aquae</name>
    <dbReference type="NCBI Taxonomy" id="3133435"/>
    <lineage>
        <taxon>Bacteria</taxon>
        <taxon>Pseudomonadati</taxon>
        <taxon>Pseudomonadota</taxon>
        <taxon>Alphaproteobacteria</taxon>
        <taxon>Sphingomonadales</taxon>
        <taxon>Sphingomonadaceae</taxon>
        <taxon>Novosphingobium</taxon>
    </lineage>
</organism>
<dbReference type="RefSeq" id="WP_339967015.1">
    <property type="nucleotide sequence ID" value="NZ_JBBHJY010000005.1"/>
</dbReference>
<feature type="DNA-binding region" description="H-T-H motif" evidence="2">
    <location>
        <begin position="24"/>
        <end position="43"/>
    </location>
</feature>
<evidence type="ECO:0000256" key="1">
    <source>
        <dbReference type="ARBA" id="ARBA00023125"/>
    </source>
</evidence>
<dbReference type="InterPro" id="IPR009057">
    <property type="entry name" value="Homeodomain-like_sf"/>
</dbReference>
<dbReference type="PANTHER" id="PTHR43479:SF11">
    <property type="entry name" value="ACREF_ENVCD OPERON REPRESSOR-RELATED"/>
    <property type="match status" value="1"/>
</dbReference>
<proteinExistence type="predicted"/>
<dbReference type="Pfam" id="PF00440">
    <property type="entry name" value="TetR_N"/>
    <property type="match status" value="1"/>
</dbReference>
<dbReference type="Proteomes" id="UP001379235">
    <property type="component" value="Unassembled WGS sequence"/>
</dbReference>
<dbReference type="PANTHER" id="PTHR43479">
    <property type="entry name" value="ACREF/ENVCD OPERON REPRESSOR-RELATED"/>
    <property type="match status" value="1"/>
</dbReference>
<evidence type="ECO:0000256" key="2">
    <source>
        <dbReference type="PROSITE-ProRule" id="PRU00335"/>
    </source>
</evidence>
<dbReference type="EMBL" id="JBBHJY010000005">
    <property type="protein sequence ID" value="MEJ6010396.1"/>
    <property type="molecule type" value="Genomic_DNA"/>
</dbReference>
<feature type="domain" description="HTH tetR-type" evidence="3">
    <location>
        <begin position="1"/>
        <end position="61"/>
    </location>
</feature>
<dbReference type="InterPro" id="IPR001647">
    <property type="entry name" value="HTH_TetR"/>
</dbReference>
<comment type="caution">
    <text evidence="4">The sequence shown here is derived from an EMBL/GenBank/DDBJ whole genome shotgun (WGS) entry which is preliminary data.</text>
</comment>
<dbReference type="InterPro" id="IPR050624">
    <property type="entry name" value="HTH-type_Tx_Regulator"/>
</dbReference>
<dbReference type="PROSITE" id="PS50977">
    <property type="entry name" value="HTH_TETR_2"/>
    <property type="match status" value="1"/>
</dbReference>
<dbReference type="SUPFAM" id="SSF46689">
    <property type="entry name" value="Homeodomain-like"/>
    <property type="match status" value="1"/>
</dbReference>
<keyword evidence="1 2" id="KW-0238">DNA-binding</keyword>
<gene>
    <name evidence="4" type="ORF">WG900_10740</name>
</gene>
<evidence type="ECO:0000313" key="4">
    <source>
        <dbReference type="EMBL" id="MEJ6010396.1"/>
    </source>
</evidence>
<name>A0ABU8S8X2_9SPHN</name>
<evidence type="ECO:0000313" key="5">
    <source>
        <dbReference type="Proteomes" id="UP001379235"/>
    </source>
</evidence>
<evidence type="ECO:0000259" key="3">
    <source>
        <dbReference type="PROSITE" id="PS50977"/>
    </source>
</evidence>
<keyword evidence="5" id="KW-1185">Reference proteome</keyword>
<accession>A0ABU8S8X2</accession>
<sequence length="175" mass="19525">MRSGQALREALLALLPNTAFDQITVRDICNQAGIHYATFFRHYETKEALLNDIAKEQIRELNNLTLAIREADSYEAGFRALCQFVADHRTLWAILLNGGAASAMREEWLHQSQLVAAQEPQVNSWLPKELGTICAATLIAETLAWWVAQPEGAYSVEAVAQILYRLLVTSVISPD</sequence>
<protein>
    <submittedName>
        <fullName evidence="4">TetR/AcrR family transcriptional regulator</fullName>
    </submittedName>
</protein>
<dbReference type="Gene3D" id="1.10.357.10">
    <property type="entry name" value="Tetracycline Repressor, domain 2"/>
    <property type="match status" value="1"/>
</dbReference>